<feature type="region of interest" description="Disordered" evidence="4">
    <location>
        <begin position="54"/>
        <end position="74"/>
    </location>
</feature>
<dbReference type="InterPro" id="IPR001940">
    <property type="entry name" value="Peptidase_S1C"/>
</dbReference>
<dbReference type="SMART" id="SM00228">
    <property type="entry name" value="PDZ"/>
    <property type="match status" value="1"/>
</dbReference>
<evidence type="ECO:0000259" key="5">
    <source>
        <dbReference type="PROSITE" id="PS50106"/>
    </source>
</evidence>
<dbReference type="InterPro" id="IPR001478">
    <property type="entry name" value="PDZ"/>
</dbReference>
<dbReference type="GO" id="GO:0004252">
    <property type="term" value="F:serine-type endopeptidase activity"/>
    <property type="evidence" value="ECO:0007669"/>
    <property type="project" value="InterPro"/>
</dbReference>
<sequence length="384" mass="37842">MPPAFVAQEAAPAPKPRRRGTRLVAAAAAVVLLGAAGGAGGSALYDQLSGDSGTSPVVSSLDSDSGSGDAQATSGQVEKVAKAVLPSVVQINVAGGSEAGSGTGIIISSNGNILTNNHVVEAAAQQGTITVAFSDGTTSSAQIVGRDPKTDLAVVKVDRTGLTPATFGKSSDLAVGEEVVAIGSPFGLESTVTSGIVSALNRPVSSSDGTGQNTTVFPAVQTDAAINPGNSGGPLVDLEGRVVGINSAIRSGGTTSASAGSIGLGFAIPIDLAKSVADQLVKGEQVEHALIGVTVRPAVSNDEITGIGAEITEVNPDSPGAKAGLERGDIVTAINNQPVGSSDALVAGIRGYRPGEQVTLTYLRDGKKAETQVTLASDGGATAD</sequence>
<dbReference type="AlphaFoldDB" id="A0A0U4BWK6"/>
<dbReference type="PATRIC" id="fig|2041.4.peg.98"/>
<dbReference type="Pfam" id="PF13180">
    <property type="entry name" value="PDZ_2"/>
    <property type="match status" value="1"/>
</dbReference>
<proteinExistence type="inferred from homology"/>
<dbReference type="CDD" id="cd06779">
    <property type="entry name" value="cpPDZ_Deg_HtrA-like"/>
    <property type="match status" value="1"/>
</dbReference>
<dbReference type="Pfam" id="PF13365">
    <property type="entry name" value="Trypsin_2"/>
    <property type="match status" value="1"/>
</dbReference>
<dbReference type="InterPro" id="IPR009003">
    <property type="entry name" value="Peptidase_S1_PA"/>
</dbReference>
<dbReference type="Proteomes" id="UP000067689">
    <property type="component" value="Chromosome"/>
</dbReference>
<dbReference type="InterPro" id="IPR043504">
    <property type="entry name" value="Peptidase_S1_PA_chymotrypsin"/>
</dbReference>
<evidence type="ECO:0000313" key="7">
    <source>
        <dbReference type="Proteomes" id="UP000067689"/>
    </source>
</evidence>
<evidence type="ECO:0000313" key="6">
    <source>
        <dbReference type="EMBL" id="ALX03279.1"/>
    </source>
</evidence>
<dbReference type="SUPFAM" id="SSF50156">
    <property type="entry name" value="PDZ domain-like"/>
    <property type="match status" value="1"/>
</dbReference>
<evidence type="ECO:0000256" key="1">
    <source>
        <dbReference type="ARBA" id="ARBA00010541"/>
    </source>
</evidence>
<dbReference type="PANTHER" id="PTHR43343">
    <property type="entry name" value="PEPTIDASE S12"/>
    <property type="match status" value="1"/>
</dbReference>
<evidence type="ECO:0000256" key="2">
    <source>
        <dbReference type="ARBA" id="ARBA00022670"/>
    </source>
</evidence>
<dbReference type="Gene3D" id="2.30.42.10">
    <property type="match status" value="1"/>
</dbReference>
<dbReference type="GO" id="GO:0006508">
    <property type="term" value="P:proteolysis"/>
    <property type="evidence" value="ECO:0007669"/>
    <property type="project" value="UniProtKB-KW"/>
</dbReference>
<reference evidence="6 7" key="1">
    <citation type="journal article" date="1991" name="Int. J. Syst. Bacteriol.">
        <title>Description of the erythromycin-producing bacterium Arthrobacter sp. strain NRRL B-3381 as Aeromicrobium erythreum gen. nov., sp. nov.</title>
        <authorList>
            <person name="Miller E.S."/>
            <person name="Woese C.R."/>
            <person name="Brenner S."/>
        </authorList>
    </citation>
    <scope>NUCLEOTIDE SEQUENCE [LARGE SCALE GENOMIC DNA]</scope>
    <source>
        <strain evidence="6 7">AR18</strain>
    </source>
</reference>
<dbReference type="Gene3D" id="2.40.10.10">
    <property type="entry name" value="Trypsin-like serine proteases"/>
    <property type="match status" value="2"/>
</dbReference>
<dbReference type="STRING" id="2041.AERYTH_00480"/>
<comment type="similarity">
    <text evidence="1">Belongs to the peptidase S1C family.</text>
</comment>
<organism evidence="6 7">
    <name type="scientific">Aeromicrobium erythreum</name>
    <dbReference type="NCBI Taxonomy" id="2041"/>
    <lineage>
        <taxon>Bacteria</taxon>
        <taxon>Bacillati</taxon>
        <taxon>Actinomycetota</taxon>
        <taxon>Actinomycetes</taxon>
        <taxon>Propionibacteriales</taxon>
        <taxon>Nocardioidaceae</taxon>
        <taxon>Aeromicrobium</taxon>
    </lineage>
</organism>
<dbReference type="SUPFAM" id="SSF50494">
    <property type="entry name" value="Trypsin-like serine proteases"/>
    <property type="match status" value="1"/>
</dbReference>
<evidence type="ECO:0000256" key="3">
    <source>
        <dbReference type="ARBA" id="ARBA00022801"/>
    </source>
</evidence>
<dbReference type="PANTHER" id="PTHR43343:SF3">
    <property type="entry name" value="PROTEASE DO-LIKE 8, CHLOROPLASTIC"/>
    <property type="match status" value="1"/>
</dbReference>
<evidence type="ECO:0000256" key="4">
    <source>
        <dbReference type="SAM" id="MobiDB-lite"/>
    </source>
</evidence>
<gene>
    <name evidence="6" type="ORF">AERYTH_00480</name>
</gene>
<dbReference type="EMBL" id="CP011502">
    <property type="protein sequence ID" value="ALX03279.1"/>
    <property type="molecule type" value="Genomic_DNA"/>
</dbReference>
<dbReference type="InterPro" id="IPR036034">
    <property type="entry name" value="PDZ_sf"/>
</dbReference>
<accession>A0A0U4BWK6</accession>
<keyword evidence="3" id="KW-0378">Hydrolase</keyword>
<name>A0A0U4BWK6_9ACTN</name>
<dbReference type="InterPro" id="IPR051201">
    <property type="entry name" value="Chloro_Bact_Ser_Proteases"/>
</dbReference>
<dbReference type="KEGG" id="aer:AERYTH_00480"/>
<protein>
    <recommendedName>
        <fullName evidence="5">PDZ domain-containing protein</fullName>
    </recommendedName>
</protein>
<dbReference type="PRINTS" id="PR00834">
    <property type="entry name" value="PROTEASES2C"/>
</dbReference>
<feature type="domain" description="PDZ" evidence="5">
    <location>
        <begin position="280"/>
        <end position="339"/>
    </location>
</feature>
<keyword evidence="7" id="KW-1185">Reference proteome</keyword>
<dbReference type="PROSITE" id="PS50106">
    <property type="entry name" value="PDZ"/>
    <property type="match status" value="1"/>
</dbReference>
<keyword evidence="2" id="KW-0645">Protease</keyword>